<name>A0A4Q2ADM3_9BURK</name>
<proteinExistence type="predicted"/>
<evidence type="ECO:0000313" key="1">
    <source>
        <dbReference type="EMBL" id="RXV67816.1"/>
    </source>
</evidence>
<dbReference type="SUPFAM" id="SSF56801">
    <property type="entry name" value="Acetyl-CoA synthetase-like"/>
    <property type="match status" value="1"/>
</dbReference>
<evidence type="ECO:0000313" key="2">
    <source>
        <dbReference type="Proteomes" id="UP000289650"/>
    </source>
</evidence>
<dbReference type="Proteomes" id="UP000289650">
    <property type="component" value="Unassembled WGS sequence"/>
</dbReference>
<sequence length="72" mass="7863">MTIPDSTILLDHFLKWEAERRGDVYLTQLYPDGAVVDYTWGMVGDQARRGAAYLASLGLPAGSHIALLGART</sequence>
<accession>A0A4Q2ADM3</accession>
<dbReference type="OrthoDB" id="9766486at2"/>
<dbReference type="EMBL" id="QWEX01000002">
    <property type="protein sequence ID" value="RXV67816.1"/>
    <property type="molecule type" value="Genomic_DNA"/>
</dbReference>
<comment type="caution">
    <text evidence="1">The sequence shown here is derived from an EMBL/GenBank/DDBJ whole genome shotgun (WGS) entry which is preliminary data.</text>
</comment>
<reference evidence="1 2" key="1">
    <citation type="submission" date="2018-08" db="EMBL/GenBank/DDBJ databases">
        <title>Mountain-cultivated ginseng endophyte, Burkholderia stabilis and its activity against ginseng root rot disease.</title>
        <authorList>
            <person name="Tapan Kumar M."/>
            <person name="Bae H."/>
            <person name="Shanmugam G."/>
            <person name="Jeon J."/>
        </authorList>
    </citation>
    <scope>NUCLEOTIDE SEQUENCE [LARGE SCALE GENOMIC DNA]</scope>
    <source>
        <strain evidence="1 2">EB159</strain>
    </source>
</reference>
<gene>
    <name evidence="1" type="ORF">D1006_21510</name>
</gene>
<organism evidence="1 2">
    <name type="scientific">Burkholderia stabilis</name>
    <dbReference type="NCBI Taxonomy" id="95485"/>
    <lineage>
        <taxon>Bacteria</taxon>
        <taxon>Pseudomonadati</taxon>
        <taxon>Pseudomonadota</taxon>
        <taxon>Betaproteobacteria</taxon>
        <taxon>Burkholderiales</taxon>
        <taxon>Burkholderiaceae</taxon>
        <taxon>Burkholderia</taxon>
        <taxon>Burkholderia cepacia complex</taxon>
    </lineage>
</organism>
<evidence type="ECO:0008006" key="3">
    <source>
        <dbReference type="Google" id="ProtNLM"/>
    </source>
</evidence>
<dbReference type="RefSeq" id="WP_129515454.1">
    <property type="nucleotide sequence ID" value="NZ_QWEX01000002.1"/>
</dbReference>
<dbReference type="AlphaFoldDB" id="A0A4Q2ADM3"/>
<protein>
    <recommendedName>
        <fullName evidence="3">AMP-dependent synthetase/ligase domain-containing protein</fullName>
    </recommendedName>
</protein>